<feature type="compositionally biased region" description="Basic and acidic residues" evidence="1">
    <location>
        <begin position="396"/>
        <end position="432"/>
    </location>
</feature>
<feature type="compositionally biased region" description="Polar residues" evidence="1">
    <location>
        <begin position="1505"/>
        <end position="1524"/>
    </location>
</feature>
<feature type="compositionally biased region" description="Basic and acidic residues" evidence="1">
    <location>
        <begin position="2290"/>
        <end position="2300"/>
    </location>
</feature>
<evidence type="ECO:0000313" key="2">
    <source>
        <dbReference type="EMBL" id="KAF3519866.1"/>
    </source>
</evidence>
<feature type="region of interest" description="Disordered" evidence="1">
    <location>
        <begin position="1428"/>
        <end position="1791"/>
    </location>
</feature>
<feature type="compositionally biased region" description="Basic and acidic residues" evidence="1">
    <location>
        <begin position="1293"/>
        <end position="1314"/>
    </location>
</feature>
<feature type="compositionally biased region" description="Basic and acidic residues" evidence="1">
    <location>
        <begin position="1218"/>
        <end position="1238"/>
    </location>
</feature>
<feature type="region of interest" description="Disordered" evidence="1">
    <location>
        <begin position="815"/>
        <end position="843"/>
    </location>
</feature>
<feature type="compositionally biased region" description="Basic and acidic residues" evidence="1">
    <location>
        <begin position="1273"/>
        <end position="1285"/>
    </location>
</feature>
<feature type="compositionally biased region" description="Basic and acidic residues" evidence="1">
    <location>
        <begin position="1090"/>
        <end position="1109"/>
    </location>
</feature>
<feature type="compositionally biased region" description="Basic and acidic residues" evidence="1">
    <location>
        <begin position="2236"/>
        <end position="2265"/>
    </location>
</feature>
<feature type="compositionally biased region" description="Basic and acidic residues" evidence="1">
    <location>
        <begin position="857"/>
        <end position="891"/>
    </location>
</feature>
<feature type="compositionally biased region" description="Basic and acidic residues" evidence="1">
    <location>
        <begin position="1179"/>
        <end position="1206"/>
    </location>
</feature>
<feature type="compositionally biased region" description="Basic and acidic residues" evidence="1">
    <location>
        <begin position="239"/>
        <end position="248"/>
    </location>
</feature>
<accession>A0ABQ7B0U0</accession>
<feature type="region of interest" description="Disordered" evidence="1">
    <location>
        <begin position="1824"/>
        <end position="2042"/>
    </location>
</feature>
<feature type="compositionally biased region" description="Basic residues" evidence="1">
    <location>
        <begin position="2725"/>
        <end position="2737"/>
    </location>
</feature>
<feature type="compositionally biased region" description="Basic and acidic residues" evidence="1">
    <location>
        <begin position="625"/>
        <end position="645"/>
    </location>
</feature>
<reference evidence="2 3" key="1">
    <citation type="journal article" date="2020" name="BMC Genomics">
        <title>Intraspecific diversification of the crop wild relative Brassica cretica Lam. using demographic model selection.</title>
        <authorList>
            <person name="Kioukis A."/>
            <person name="Michalopoulou V.A."/>
            <person name="Briers L."/>
            <person name="Pirintsos S."/>
            <person name="Studholme D.J."/>
            <person name="Pavlidis P."/>
            <person name="Sarris P.F."/>
        </authorList>
    </citation>
    <scope>NUCLEOTIDE SEQUENCE [LARGE SCALE GENOMIC DNA]</scope>
    <source>
        <strain evidence="3">cv. PFS-1207/04</strain>
    </source>
</reference>
<feature type="compositionally biased region" description="Basic and acidic residues" evidence="1">
    <location>
        <begin position="1351"/>
        <end position="1370"/>
    </location>
</feature>
<feature type="compositionally biased region" description="Basic and acidic residues" evidence="1">
    <location>
        <begin position="1837"/>
        <end position="1867"/>
    </location>
</feature>
<feature type="compositionally biased region" description="Basic and acidic residues" evidence="1">
    <location>
        <begin position="148"/>
        <end position="162"/>
    </location>
</feature>
<feature type="compositionally biased region" description="Basic and acidic residues" evidence="1">
    <location>
        <begin position="1874"/>
        <end position="1883"/>
    </location>
</feature>
<feature type="compositionally biased region" description="Acidic residues" evidence="1">
    <location>
        <begin position="1207"/>
        <end position="1217"/>
    </location>
</feature>
<feature type="region of interest" description="Disordered" evidence="1">
    <location>
        <begin position="2213"/>
        <end position="2439"/>
    </location>
</feature>
<feature type="region of interest" description="Disordered" evidence="1">
    <location>
        <begin position="119"/>
        <end position="522"/>
    </location>
</feature>
<feature type="compositionally biased region" description="Basic and acidic residues" evidence="1">
    <location>
        <begin position="1536"/>
        <end position="1556"/>
    </location>
</feature>
<feature type="compositionally biased region" description="Basic and acidic residues" evidence="1">
    <location>
        <begin position="815"/>
        <end position="825"/>
    </location>
</feature>
<feature type="region of interest" description="Disordered" evidence="1">
    <location>
        <begin position="857"/>
        <end position="951"/>
    </location>
</feature>
<feature type="compositionally biased region" description="Basic and acidic residues" evidence="1">
    <location>
        <begin position="711"/>
        <end position="726"/>
    </location>
</feature>
<feature type="compositionally biased region" description="Basic and acidic residues" evidence="1">
    <location>
        <begin position="1470"/>
        <end position="1493"/>
    </location>
</feature>
<feature type="region of interest" description="Disordered" evidence="1">
    <location>
        <begin position="596"/>
        <end position="645"/>
    </location>
</feature>
<feature type="compositionally biased region" description="Basic and acidic residues" evidence="1">
    <location>
        <begin position="1581"/>
        <end position="1608"/>
    </location>
</feature>
<feature type="compositionally biased region" description="Basic and acidic residues" evidence="1">
    <location>
        <begin position="2556"/>
        <end position="2568"/>
    </location>
</feature>
<feature type="compositionally biased region" description="Basic and acidic residues" evidence="1">
    <location>
        <begin position="191"/>
        <end position="215"/>
    </location>
</feature>
<feature type="compositionally biased region" description="Basic and acidic residues" evidence="1">
    <location>
        <begin position="476"/>
        <end position="492"/>
    </location>
</feature>
<feature type="compositionally biased region" description="Polar residues" evidence="1">
    <location>
        <begin position="348"/>
        <end position="358"/>
    </location>
</feature>
<feature type="compositionally biased region" description="Basic and acidic residues" evidence="1">
    <location>
        <begin position="120"/>
        <end position="135"/>
    </location>
</feature>
<feature type="compositionally biased region" description="Basic and acidic residues" evidence="1">
    <location>
        <begin position="2363"/>
        <end position="2439"/>
    </location>
</feature>
<feature type="compositionally biased region" description="Basic and acidic residues" evidence="1">
    <location>
        <begin position="1394"/>
        <end position="1406"/>
    </location>
</feature>
<comment type="caution">
    <text evidence="2">The sequence shown here is derived from an EMBL/GenBank/DDBJ whole genome shotgun (WGS) entry which is preliminary data.</text>
</comment>
<feature type="compositionally biased region" description="Basic and acidic residues" evidence="1">
    <location>
        <begin position="2657"/>
        <end position="2678"/>
    </location>
</feature>
<feature type="compositionally biased region" description="Basic and acidic residues" evidence="1">
    <location>
        <begin position="932"/>
        <end position="949"/>
    </location>
</feature>
<feature type="compositionally biased region" description="Basic and acidic residues" evidence="1">
    <location>
        <begin position="2601"/>
        <end position="2649"/>
    </location>
</feature>
<feature type="compositionally biased region" description="Acidic residues" evidence="1">
    <location>
        <begin position="1260"/>
        <end position="1269"/>
    </location>
</feature>
<proteinExistence type="predicted"/>
<feature type="region of interest" description="Disordered" evidence="1">
    <location>
        <begin position="1327"/>
        <end position="1411"/>
    </location>
</feature>
<feature type="compositionally biased region" description="Basic and acidic residues" evidence="1">
    <location>
        <begin position="1702"/>
        <end position="1712"/>
    </location>
</feature>
<sequence length="2751" mass="308817">MSLRFGIARIDKIKRFEILTCFLYIQTSVEEAHAGVLLDHSTMDVDKVNLSTVLAEVVNGSGNKETEESKHEKEEVTKTISVSKIVKEKESETETDEQGTVFVHEPKNTDDAKIILTDATLEKGKEDETTQKQEEVSVENPVIEEGQTETKHSQKEEKEISKAIEQIPTKTDEVEEEKDSLTVETSVNGTEAEHNETVSVEEISRKGESIAKETPAEQDETETVNTVVKDPEIVNNEETTVHDLKENEDTVEAIKNSDDEEQVQESLTVLETPTIEIKDTESKASKENEEHEQVSVRDIPQDDTLVLTDETVNTSTVQESAILKTLETKSDETDAEPSLDLKEEEETVTPSDEVQETINVVIEPPKPSPEQRSKGTEEDEHALGRNMPQGEAESLVTKEDREQEKTDEFEVPKDLALKVDREELMDEKKEADQAAGAQSLERGLALNESGAEETPVINVESGEQMEKASLESPSKVSEETRKTLDEQIKVKPEEEEEEVAQRQEGEEEGSYGSETVPVPESIELKEKAQEERILDLAPLQDEEIKSDEVLQVSSASPEGETLVESKKIEVIKANEEVEEEEEVPDKIQSILETFDAEPVKSNEETTVHESLSLQDDDSEPVEAIKNSDDAEQVSRDLTGDREKEEDITIHKAQEVQESLTVVETPTIQGEDIELKASKDIEEHEHVLVRDIPQEETLVPKAETVNTSTVHESSEPSLDLKEQEETVKTVTPSDEVQESITLMEPPKLSPEQISKDTEEGEHVSGSSMPQGDMIITEAESLVTKENKEAIMDLKEQEKTVKLEEVPSDLALKVDKEKVMDEKKEADDVAGGQNMERGLELNESEAELVDQNIAYETEEKLVESPSEETRKTLDEMIQEKPEEEVAPHQECQERVSVPESSEVDEKAKEERSLDLTPLKEESCLPTEQDEEEIKEQIHKHEPANEAVKSDEVIQVSYASPEGETVVEATTNEEQVVADKIQSILETVETVDTEPVKSNEDDIAESLNSVKFFGLYIIPRVSASSSYQQELIKGTLTQAGEEIQTMSKDGENVQIDETAETSVNGTEDEHNATVLEEGISKNKESIVPETASEEIKNSDEAEENSDKEKEEMQESQNLLLQEENTESESSKNTIEHAHVLVRDVPQIDTLVTEAEDVNTSSTVHKFESNEAEVVQETRKYIEPNFDLKEDQEKEQKETVISPDEVRPSDQVDDDVQTEESVEVKSKETLQVESTEEKHENLLDVPSGDSEKLQPSTVLVAETESQDTTEEIPSELVLKEELKDDKTEVDGTQVMGEQRDLEPHEPEAEQTDQTKTDEKVLVESVEKMQTASLELTSEEEEVTLQQEGSSAYGLEIKEEETLSVAERKDEESCLPKETTLQQESIEEYEPTNDQQGPVKEKSDEILKVSSEEDEGEIIVDAVKLANEEQVVEEIQRSLEPNEPEEQEQETVSETTEDEKVKKEEPIVQTLSEEDAIKSHLTEDAKKGDEDTEGRDTQQGESIVNEAESVYTSTVQEAAVSNTLETNINESEEVHSPISGEGERQVTKEDTEPRLDLKEDKEQEEADTVILSDEVRIESPYISDESQGREDSDEVKYKEKDAKLLDLPAEKMQRPSLESPSELSEETSKTVDEKIEEEVTLHQESEEIVTVPESSELEVQAKEEEESCPTNEQKSETKEQMSEEDSTSAHQTPVEEKSDQASAAPLPEEREAEKIDDMTENEEEQVAVEPHSSILSPLEEAEKIEEEEEEEKGKETEPMGDTGTGSSKMVEEEKLKQDKKILQAEEVPSSETQVMEVQLKREDNATTTTESHEEEATVALLTRDIETSLTDKFSIDQEEEEQANKESPRDELEGETQTRELEEENKVEKNDNETLIAETNKENEDKAVGLDASKTCTKQEEEFENLETPKVEDKSQEISESKDDQTPPSFISELEDQIPKQIEEIHEEEEIKEAQQVVVDQTSSLVEEEETKESRKVEAPSGQDLPVEASHAHQTDDKTEKQVEEEIHQEETKPKESDETSTKVTKVEDEEDTKETDTQVADIVKGQSLSHAPEVACLEQEELRDLGTLQPGAVVEDQDSAVNENSSDEFTFSNSIGVAEHGDENSSTLPVVGILKELQTTLEEKERGINVSHEGDSSGNDLNSIKAEPETLEKSLVVEATPTSEIIEANMFQDSASRELEVNVEEQLQVETREIAVCKEETPADLSLTEVLHGEKIMIPSNQEEGKKQEDVNASTSEKISLQEEAHPRDFEVSKKEHSAEAQETVKEDDQTFDQEMNEVLTSEKKITEPLLSVAEKELNEEHVKSQAVSDDDTKSSNELDFPSEQIPKDQREEAEETSFEVKKVPEDKNDDTADALITSEKVQLQDQSKEIGQEKESTDLKYVQEDLDDERKDDGHDSLLAHKKDSDLIEEKKEVDYVKRQPEDAIKSTEEKNNMTEKVSQEATKEIYQEECKQADTATDIKEEIKEEEKETTEDSLNSMKNTDDEIKDYGLDSVVAQKKESGSIEEKKEVDYVKREVDDAIKHGVSTEEKNKMPEKIGQEPTKEIYQEECKQTDTVTAIKEDIKEEEKETPENCLNSMKNTDDATEKTQPEIQEIEKLSSVSETQDKPPKQEDEVPSQQKREIADDVSKLENPKIAEEMQQKDGEEPARKSLSDLIQKVKVTDKTEVATTELRIDEEAKAEGEDEDGDEHKDDKTSPDSIVMVEAKDTVNIIKTQKKSHGILSGVGSKVKHSISKVKKALTGKSSHTTKPSSPQ</sequence>
<organism evidence="2 3">
    <name type="scientific">Brassica cretica</name>
    <name type="common">Mustard</name>
    <dbReference type="NCBI Taxonomy" id="69181"/>
    <lineage>
        <taxon>Eukaryota</taxon>
        <taxon>Viridiplantae</taxon>
        <taxon>Streptophyta</taxon>
        <taxon>Embryophyta</taxon>
        <taxon>Tracheophyta</taxon>
        <taxon>Spermatophyta</taxon>
        <taxon>Magnoliopsida</taxon>
        <taxon>eudicotyledons</taxon>
        <taxon>Gunneridae</taxon>
        <taxon>Pentapetalae</taxon>
        <taxon>rosids</taxon>
        <taxon>malvids</taxon>
        <taxon>Brassicales</taxon>
        <taxon>Brassicaceae</taxon>
        <taxon>Brassiceae</taxon>
        <taxon>Brassica</taxon>
    </lineage>
</organism>
<feature type="region of interest" description="Disordered" evidence="1">
    <location>
        <begin position="2715"/>
        <end position="2751"/>
    </location>
</feature>
<keyword evidence="3" id="KW-1185">Reference proteome</keyword>
<dbReference type="EMBL" id="QGKV02001556">
    <property type="protein sequence ID" value="KAF3519866.1"/>
    <property type="molecule type" value="Genomic_DNA"/>
</dbReference>
<feature type="compositionally biased region" description="Basic and acidic residues" evidence="1">
    <location>
        <begin position="752"/>
        <end position="761"/>
    </location>
</feature>
<feature type="compositionally biased region" description="Basic and acidic residues" evidence="1">
    <location>
        <begin position="2520"/>
        <end position="2549"/>
    </location>
</feature>
<protein>
    <recommendedName>
        <fullName evidence="4">Titin-like</fullName>
    </recommendedName>
</protein>
<feature type="region of interest" description="Disordered" evidence="1">
    <location>
        <begin position="688"/>
        <end position="772"/>
    </location>
</feature>
<feature type="region of interest" description="Disordered" evidence="1">
    <location>
        <begin position="1179"/>
        <end position="1314"/>
    </location>
</feature>
<feature type="compositionally biased region" description="Basic and acidic residues" evidence="1">
    <location>
        <begin position="2335"/>
        <end position="2347"/>
    </location>
</feature>
<dbReference type="PANTHER" id="PTHR35511">
    <property type="entry name" value="A-KINASE ANCHOR-LIKE PROTEIN"/>
    <property type="match status" value="1"/>
</dbReference>
<evidence type="ECO:0000256" key="1">
    <source>
        <dbReference type="SAM" id="MobiDB-lite"/>
    </source>
</evidence>
<feature type="region of interest" description="Disordered" evidence="1">
    <location>
        <begin position="2520"/>
        <end position="2697"/>
    </location>
</feature>
<feature type="region of interest" description="Disordered" evidence="1">
    <location>
        <begin position="2460"/>
        <end position="2481"/>
    </location>
</feature>
<dbReference type="Proteomes" id="UP000266723">
    <property type="component" value="Unassembled WGS sequence"/>
</dbReference>
<feature type="compositionally biased region" description="Basic and acidic residues" evidence="1">
    <location>
        <begin position="901"/>
        <end position="920"/>
    </location>
</feature>
<feature type="compositionally biased region" description="Basic and acidic residues" evidence="1">
    <location>
        <begin position="1621"/>
        <end position="1640"/>
    </location>
</feature>
<feature type="compositionally biased region" description="Acidic residues" evidence="1">
    <location>
        <begin position="1437"/>
        <end position="1452"/>
    </location>
</feature>
<feature type="compositionally biased region" description="Basic and acidic residues" evidence="1">
    <location>
        <begin position="1764"/>
        <end position="1778"/>
    </location>
</feature>
<name>A0ABQ7B0U0_BRACR</name>
<feature type="compositionally biased region" description="Basic and acidic residues" evidence="1">
    <location>
        <begin position="1902"/>
        <end position="1920"/>
    </location>
</feature>
<gene>
    <name evidence="2" type="ORF">DY000_02060988</name>
</gene>
<evidence type="ECO:0000313" key="3">
    <source>
        <dbReference type="Proteomes" id="UP000266723"/>
    </source>
</evidence>
<evidence type="ECO:0008006" key="4">
    <source>
        <dbReference type="Google" id="ProtNLM"/>
    </source>
</evidence>
<feature type="region of interest" description="Disordered" evidence="1">
    <location>
        <begin position="1043"/>
        <end position="1133"/>
    </location>
</feature>
<feature type="compositionally biased region" description="Acidic residues" evidence="1">
    <location>
        <begin position="333"/>
        <end position="347"/>
    </location>
</feature>
<feature type="compositionally biased region" description="Basic and acidic residues" evidence="1">
    <location>
        <begin position="597"/>
        <end position="607"/>
    </location>
</feature>
<feature type="compositionally biased region" description="Polar residues" evidence="1">
    <location>
        <begin position="2739"/>
        <end position="2751"/>
    </location>
</feature>
<feature type="compositionally biased region" description="Basic and acidic residues" evidence="1">
    <location>
        <begin position="1985"/>
        <end position="2022"/>
    </location>
</feature>
<feature type="compositionally biased region" description="Basic and acidic residues" evidence="1">
    <location>
        <begin position="276"/>
        <end position="295"/>
    </location>
</feature>
<feature type="compositionally biased region" description="Basic and acidic residues" evidence="1">
    <location>
        <begin position="2577"/>
        <end position="2594"/>
    </location>
</feature>
<feature type="compositionally biased region" description="Polar residues" evidence="1">
    <location>
        <begin position="727"/>
        <end position="739"/>
    </location>
</feature>
<dbReference type="PANTHER" id="PTHR35511:SF2">
    <property type="entry name" value="A-KINASE ANCHOR-LIKE PROTEIN"/>
    <property type="match status" value="1"/>
</dbReference>
<feature type="compositionally biased region" description="Polar residues" evidence="1">
    <location>
        <begin position="310"/>
        <end position="319"/>
    </location>
</feature>